<evidence type="ECO:0000256" key="6">
    <source>
        <dbReference type="ARBA" id="ARBA00023014"/>
    </source>
</evidence>
<dbReference type="Gene3D" id="2.102.10.10">
    <property type="entry name" value="Rieske [2Fe-2S] iron-sulphur domain"/>
    <property type="match status" value="1"/>
</dbReference>
<dbReference type="InParanoid" id="U5DHM0"/>
<gene>
    <name evidence="9" type="ORF">KR51_00023780</name>
</gene>
<evidence type="ECO:0000313" key="10">
    <source>
        <dbReference type="Proteomes" id="UP000016960"/>
    </source>
</evidence>
<reference evidence="9 10" key="1">
    <citation type="submission" date="2013-05" db="EMBL/GenBank/DDBJ databases">
        <title>Draft genome sequence of Rubidibacter lacunae KORDI 51-2.</title>
        <authorList>
            <person name="Choi D.H."/>
            <person name="Noh J.H."/>
            <person name="Kwon K.-K."/>
            <person name="Lee J.-H."/>
            <person name="Ryu J.-Y."/>
        </authorList>
    </citation>
    <scope>NUCLEOTIDE SEQUENCE [LARGE SCALE GENOMIC DNA]</scope>
    <source>
        <strain evidence="9 10">KORDI 51-2</strain>
    </source>
</reference>
<dbReference type="Pfam" id="PF00355">
    <property type="entry name" value="Rieske"/>
    <property type="match status" value="1"/>
</dbReference>
<dbReference type="eggNOG" id="COG4638">
    <property type="taxonomic scope" value="Bacteria"/>
</dbReference>
<keyword evidence="2" id="KW-0001">2Fe-2S</keyword>
<dbReference type="PANTHER" id="PTHR43756:SF5">
    <property type="entry name" value="CHOLINE MONOOXYGENASE, CHLOROPLASTIC"/>
    <property type="match status" value="1"/>
</dbReference>
<keyword evidence="3" id="KW-0479">Metal-binding</keyword>
<dbReference type="Proteomes" id="UP000016960">
    <property type="component" value="Unassembled WGS sequence"/>
</dbReference>
<keyword evidence="6" id="KW-0411">Iron-sulfur</keyword>
<dbReference type="InterPro" id="IPR015879">
    <property type="entry name" value="Ring_hydroxy_dOase_asu_C_dom"/>
</dbReference>
<dbReference type="Gene3D" id="3.90.380.10">
    <property type="entry name" value="Naphthalene 1,2-dioxygenase Alpha Subunit, Chain A, domain 1"/>
    <property type="match status" value="2"/>
</dbReference>
<dbReference type="InterPro" id="IPR017941">
    <property type="entry name" value="Rieske_2Fe-2S"/>
</dbReference>
<dbReference type="InterPro" id="IPR036922">
    <property type="entry name" value="Rieske_2Fe-2S_sf"/>
</dbReference>
<keyword evidence="4" id="KW-0560">Oxidoreductase</keyword>
<dbReference type="PROSITE" id="PS51296">
    <property type="entry name" value="RIESKE"/>
    <property type="match status" value="1"/>
</dbReference>
<dbReference type="EMBL" id="ASSJ01000055">
    <property type="protein sequence ID" value="ERN41116.1"/>
    <property type="molecule type" value="Genomic_DNA"/>
</dbReference>
<dbReference type="GO" id="GO:0051213">
    <property type="term" value="F:dioxygenase activity"/>
    <property type="evidence" value="ECO:0007669"/>
    <property type="project" value="UniProtKB-KW"/>
</dbReference>
<dbReference type="CDD" id="cd03469">
    <property type="entry name" value="Rieske_RO_Alpha_N"/>
    <property type="match status" value="1"/>
</dbReference>
<evidence type="ECO:0000256" key="4">
    <source>
        <dbReference type="ARBA" id="ARBA00023002"/>
    </source>
</evidence>
<dbReference type="GO" id="GO:0005506">
    <property type="term" value="F:iron ion binding"/>
    <property type="evidence" value="ECO:0007669"/>
    <property type="project" value="InterPro"/>
</dbReference>
<keyword evidence="5" id="KW-0408">Iron</keyword>
<dbReference type="CDD" id="cd00680">
    <property type="entry name" value="RHO_alpha_C"/>
    <property type="match status" value="1"/>
</dbReference>
<evidence type="ECO:0000256" key="5">
    <source>
        <dbReference type="ARBA" id="ARBA00023004"/>
    </source>
</evidence>
<dbReference type="PRINTS" id="PR00090">
    <property type="entry name" value="RNGDIOXGNASE"/>
</dbReference>
<evidence type="ECO:0000256" key="7">
    <source>
        <dbReference type="SAM" id="MobiDB-lite"/>
    </source>
</evidence>
<dbReference type="PANTHER" id="PTHR43756">
    <property type="entry name" value="CHOLINE MONOOXYGENASE, CHLOROPLASTIC"/>
    <property type="match status" value="1"/>
</dbReference>
<dbReference type="Pfam" id="PF00848">
    <property type="entry name" value="Ring_hydroxyl_A"/>
    <property type="match status" value="1"/>
</dbReference>
<dbReference type="AlphaFoldDB" id="U5DHM0"/>
<dbReference type="STRING" id="582515.KR51_00023780"/>
<proteinExistence type="predicted"/>
<evidence type="ECO:0000259" key="8">
    <source>
        <dbReference type="PROSITE" id="PS51296"/>
    </source>
</evidence>
<keyword evidence="9" id="KW-0223">Dioxygenase</keyword>
<protein>
    <submittedName>
        <fullName evidence="9">Phenylpropionate dioxygenase</fullName>
    </submittedName>
</protein>
<feature type="region of interest" description="Disordered" evidence="7">
    <location>
        <begin position="386"/>
        <end position="413"/>
    </location>
</feature>
<feature type="domain" description="Rieske" evidence="8">
    <location>
        <begin position="66"/>
        <end position="174"/>
    </location>
</feature>
<evidence type="ECO:0000256" key="1">
    <source>
        <dbReference type="ARBA" id="ARBA00001962"/>
    </source>
</evidence>
<dbReference type="OrthoDB" id="477744at2"/>
<dbReference type="GO" id="GO:0016705">
    <property type="term" value="F:oxidoreductase activity, acting on paired donors, with incorporation or reduction of molecular oxygen"/>
    <property type="evidence" value="ECO:0007669"/>
    <property type="project" value="UniProtKB-ARBA"/>
</dbReference>
<sequence length="413" mass="46408">MLRSILPTARSRFQIKFIRPLEAMSPEQFATLRDRSSARFLPAWTYTDPNVLALERERVFPAAWIYAGDASGLQEPGDVWVGDVAGLSTIVTRDRGGQLRAFHNVCTHRAAQICLQPGLQKCHRLVCPYHAWTFGLDGQLRGVPAEDRFPESFRREDYGLTPVRVEVWEGFLFVNLDGTAAPPQTYLGILARDLAGVHHPKTQLLVRKQYYPRCNWKVYHDNTLCDYHVEIVHPRTLSPLQGPVDGYRYEFDKYVNLLYSLVSPEWRAGNTVLAGLSNRASTQLLTYGIFPNLHLVAMPNGSLAWIRIDPVNADTCQVSVEIYGIQDLTESVDKLVAFFDSFIQEDLVVTEAVQRGYASGVYSSGIANGLEVRILHHQDLWRSHLSAKPASDQEATRDAASSRRAGGRAQLNL</sequence>
<dbReference type="GO" id="GO:0004497">
    <property type="term" value="F:monooxygenase activity"/>
    <property type="evidence" value="ECO:0007669"/>
    <property type="project" value="UniProtKB-ARBA"/>
</dbReference>
<dbReference type="SUPFAM" id="SSF55961">
    <property type="entry name" value="Bet v1-like"/>
    <property type="match status" value="1"/>
</dbReference>
<dbReference type="InterPro" id="IPR001663">
    <property type="entry name" value="Rng_hydr_dOase-A"/>
</dbReference>
<accession>U5DHM0</accession>
<dbReference type="RefSeq" id="WP_022607578.1">
    <property type="nucleotide sequence ID" value="NZ_ASSJ01000055.1"/>
</dbReference>
<evidence type="ECO:0000256" key="3">
    <source>
        <dbReference type="ARBA" id="ARBA00022723"/>
    </source>
</evidence>
<organism evidence="9 10">
    <name type="scientific">Rubidibacter lacunae KORDI 51-2</name>
    <dbReference type="NCBI Taxonomy" id="582515"/>
    <lineage>
        <taxon>Bacteria</taxon>
        <taxon>Bacillati</taxon>
        <taxon>Cyanobacteriota</taxon>
        <taxon>Cyanophyceae</taxon>
        <taxon>Oscillatoriophycideae</taxon>
        <taxon>Chroococcales</taxon>
        <taxon>Aphanothecaceae</taxon>
        <taxon>Rubidibacter</taxon>
    </lineage>
</organism>
<keyword evidence="10" id="KW-1185">Reference proteome</keyword>
<evidence type="ECO:0000313" key="9">
    <source>
        <dbReference type="EMBL" id="ERN41116.1"/>
    </source>
</evidence>
<comment type="cofactor">
    <cofactor evidence="1">
        <name>Fe cation</name>
        <dbReference type="ChEBI" id="CHEBI:24875"/>
    </cofactor>
</comment>
<evidence type="ECO:0000256" key="2">
    <source>
        <dbReference type="ARBA" id="ARBA00022714"/>
    </source>
</evidence>
<dbReference type="PATRIC" id="fig|582515.4.peg.2676"/>
<dbReference type="SUPFAM" id="SSF50022">
    <property type="entry name" value="ISP domain"/>
    <property type="match status" value="1"/>
</dbReference>
<comment type="caution">
    <text evidence="9">The sequence shown here is derived from an EMBL/GenBank/DDBJ whole genome shotgun (WGS) entry which is preliminary data.</text>
</comment>
<dbReference type="GO" id="GO:0051537">
    <property type="term" value="F:2 iron, 2 sulfur cluster binding"/>
    <property type="evidence" value="ECO:0007669"/>
    <property type="project" value="UniProtKB-KW"/>
</dbReference>
<name>U5DHM0_9CHRO</name>
<feature type="compositionally biased region" description="Low complexity" evidence="7">
    <location>
        <begin position="402"/>
        <end position="413"/>
    </location>
</feature>